<keyword evidence="1" id="KW-0175">Coiled coil</keyword>
<evidence type="ECO:0000313" key="3">
    <source>
        <dbReference type="EMBL" id="KAK7198186.1"/>
    </source>
</evidence>
<evidence type="ECO:0000313" key="4">
    <source>
        <dbReference type="Proteomes" id="UP001430356"/>
    </source>
</evidence>
<accession>A0AAW0EXG5</accession>
<gene>
    <name evidence="3" type="ORF">NESM_000775300</name>
</gene>
<evidence type="ECO:0000256" key="2">
    <source>
        <dbReference type="SAM" id="MobiDB-lite"/>
    </source>
</evidence>
<feature type="coiled-coil region" evidence="1">
    <location>
        <begin position="39"/>
        <end position="248"/>
    </location>
</feature>
<dbReference type="PANTHER" id="PTHR21574">
    <property type="entry name" value="CENTROSOMAL PROTEIN OF 120 KDA"/>
    <property type="match status" value="1"/>
</dbReference>
<keyword evidence="4" id="KW-1185">Reference proteome</keyword>
<dbReference type="GO" id="GO:0005815">
    <property type="term" value="C:microtubule organizing center"/>
    <property type="evidence" value="ECO:0007669"/>
    <property type="project" value="TreeGrafter"/>
</dbReference>
<feature type="region of interest" description="Disordered" evidence="2">
    <location>
        <begin position="468"/>
        <end position="497"/>
    </location>
</feature>
<name>A0AAW0EXG5_9TRYP</name>
<organism evidence="3 4">
    <name type="scientific">Novymonas esmeraldas</name>
    <dbReference type="NCBI Taxonomy" id="1808958"/>
    <lineage>
        <taxon>Eukaryota</taxon>
        <taxon>Discoba</taxon>
        <taxon>Euglenozoa</taxon>
        <taxon>Kinetoplastea</taxon>
        <taxon>Metakinetoplastina</taxon>
        <taxon>Trypanosomatida</taxon>
        <taxon>Trypanosomatidae</taxon>
        <taxon>Novymonas</taxon>
    </lineage>
</organism>
<reference evidence="3 4" key="1">
    <citation type="journal article" date="2021" name="MBio">
        <title>A New Model Trypanosomatid, Novymonas esmeraldas: Genomic Perception of Its 'Candidatus Pandoraea novymonadis' Endosymbiont.</title>
        <authorList>
            <person name="Zakharova A."/>
            <person name="Saura A."/>
            <person name="Butenko A."/>
            <person name="Podesvova L."/>
            <person name="Warmusova S."/>
            <person name="Kostygov A.Y."/>
            <person name="Nenarokova A."/>
            <person name="Lukes J."/>
            <person name="Opperdoes F.R."/>
            <person name="Yurchenko V."/>
        </authorList>
    </citation>
    <scope>NUCLEOTIDE SEQUENCE [LARGE SCALE GENOMIC DNA]</scope>
    <source>
        <strain evidence="3 4">E262AT.01</strain>
    </source>
</reference>
<dbReference type="PANTHER" id="PTHR21574:SF0">
    <property type="entry name" value="CENTROSOMAL PROTEIN OF 120 KDA"/>
    <property type="match status" value="1"/>
</dbReference>
<dbReference type="InterPro" id="IPR039893">
    <property type="entry name" value="CEP120-like"/>
</dbReference>
<proteinExistence type="predicted"/>
<dbReference type="Proteomes" id="UP001430356">
    <property type="component" value="Unassembled WGS sequence"/>
</dbReference>
<evidence type="ECO:0000256" key="1">
    <source>
        <dbReference type="SAM" id="Coils"/>
    </source>
</evidence>
<sequence>MASSPPLMTRMSSAIRDTEEYAAAFDLEVWKAQQQLQFQAQLRQAKEQLERRLRREAQESGRRKMAELEKLRQELETMGQRLQMAGETLEKRTAQLDAREAAFNTKRVKVAEQHEAYVARAEDQARRTREEAQLAQSSLHARLQEKDRTILQLQERVSASQQEYDLLRRRAARYLSEQTDTDGQRLREQECALSLAQTQLAETQRQLREKSADMARLSESKATLEQQLHDAKQQLAAVSRKYHRVREESQAREWERLRREQDLLTSAKRTHEFQARRQQQQQLLPGSFSARGVLDSAAGCATAGSTAFHGAARDDIYEMLAGLKEEVAAGLAAVSRGTPRQSTLPYTIVERPAGSASSITHGMQGERRDHPPTRVPVAAEANTGEWTVDGSSLGGAVLEASSLSGIARVPPTQSPPRPPPAPVVDRPASVVVDMGDTSLNSTYPAADLRSWTTSMIAGEEDLCAPLPPARAGTLPPLAPAQRGLEEEPPDTAAAASPARISPTPEEFVLACAAPVSHTSSAAKAAEARRDMRTFVHQLKLNREKLLETGVYREQDQVVAEMGEKIRLYEQYLAHQPVEDEA</sequence>
<protein>
    <submittedName>
        <fullName evidence="3">Uncharacterized protein</fullName>
    </submittedName>
</protein>
<dbReference type="GO" id="GO:0010564">
    <property type="term" value="P:regulation of cell cycle process"/>
    <property type="evidence" value="ECO:0007669"/>
    <property type="project" value="TreeGrafter"/>
</dbReference>
<dbReference type="EMBL" id="JAECZO010000136">
    <property type="protein sequence ID" value="KAK7198186.1"/>
    <property type="molecule type" value="Genomic_DNA"/>
</dbReference>
<comment type="caution">
    <text evidence="3">The sequence shown here is derived from an EMBL/GenBank/DDBJ whole genome shotgun (WGS) entry which is preliminary data.</text>
</comment>
<dbReference type="AlphaFoldDB" id="A0AAW0EXG5"/>